<evidence type="ECO:0000313" key="3">
    <source>
        <dbReference type="Proteomes" id="UP000886595"/>
    </source>
</evidence>
<comment type="caution">
    <text evidence="2">The sequence shown here is derived from an EMBL/GenBank/DDBJ whole genome shotgun (WGS) entry which is preliminary data.</text>
</comment>
<sequence length="98" mass="11569">MLQQQHLQKSENREIMTETTTKTQVFEEKQRVDRKSLIVHHPQDDSEKGSSSSYTMRISGSLRNQEQRKKELILQTSVSNIQLLCMIVSSQMQRRLHR</sequence>
<dbReference type="AlphaFoldDB" id="A0A8X7U0P8"/>
<reference evidence="2 3" key="1">
    <citation type="submission" date="2020-02" db="EMBL/GenBank/DDBJ databases">
        <authorList>
            <person name="Ma Q."/>
            <person name="Huang Y."/>
            <person name="Song X."/>
            <person name="Pei D."/>
        </authorList>
    </citation>
    <scope>NUCLEOTIDE SEQUENCE [LARGE SCALE GENOMIC DNA]</scope>
    <source>
        <strain evidence="2">Sxm20200214</strain>
        <tissue evidence="2">Leaf</tissue>
    </source>
</reference>
<evidence type="ECO:0000313" key="2">
    <source>
        <dbReference type="EMBL" id="KAG2261602.1"/>
    </source>
</evidence>
<gene>
    <name evidence="2" type="ORF">Bca52824_068681</name>
</gene>
<accession>A0A8X7U0P8</accession>
<dbReference type="Proteomes" id="UP000886595">
    <property type="component" value="Unassembled WGS sequence"/>
</dbReference>
<name>A0A8X7U0P8_BRACI</name>
<feature type="region of interest" description="Disordered" evidence="1">
    <location>
        <begin position="1"/>
        <end position="66"/>
    </location>
</feature>
<evidence type="ECO:0000256" key="1">
    <source>
        <dbReference type="SAM" id="MobiDB-lite"/>
    </source>
</evidence>
<proteinExistence type="predicted"/>
<dbReference type="EMBL" id="JAAMPC010000014">
    <property type="protein sequence ID" value="KAG2261602.1"/>
    <property type="molecule type" value="Genomic_DNA"/>
</dbReference>
<organism evidence="2 3">
    <name type="scientific">Brassica carinata</name>
    <name type="common">Ethiopian mustard</name>
    <name type="synonym">Abyssinian cabbage</name>
    <dbReference type="NCBI Taxonomy" id="52824"/>
    <lineage>
        <taxon>Eukaryota</taxon>
        <taxon>Viridiplantae</taxon>
        <taxon>Streptophyta</taxon>
        <taxon>Embryophyta</taxon>
        <taxon>Tracheophyta</taxon>
        <taxon>Spermatophyta</taxon>
        <taxon>Magnoliopsida</taxon>
        <taxon>eudicotyledons</taxon>
        <taxon>Gunneridae</taxon>
        <taxon>Pentapetalae</taxon>
        <taxon>rosids</taxon>
        <taxon>malvids</taxon>
        <taxon>Brassicales</taxon>
        <taxon>Brassicaceae</taxon>
        <taxon>Brassiceae</taxon>
        <taxon>Brassica</taxon>
    </lineage>
</organism>
<keyword evidence="3" id="KW-1185">Reference proteome</keyword>
<feature type="compositionally biased region" description="Basic and acidic residues" evidence="1">
    <location>
        <begin position="25"/>
        <end position="48"/>
    </location>
</feature>
<feature type="compositionally biased region" description="Polar residues" evidence="1">
    <location>
        <begin position="49"/>
        <end position="64"/>
    </location>
</feature>
<protein>
    <submittedName>
        <fullName evidence="2">Uncharacterized protein</fullName>
    </submittedName>
</protein>